<dbReference type="RefSeq" id="WP_119667321.1">
    <property type="nucleotide sequence ID" value="NZ_QXED01000002.1"/>
</dbReference>
<evidence type="ECO:0000313" key="1">
    <source>
        <dbReference type="EMBL" id="RIV25439.1"/>
    </source>
</evidence>
<name>A0A418MF50_9BACT</name>
<keyword evidence="2" id="KW-1185">Reference proteome</keyword>
<evidence type="ECO:0000313" key="2">
    <source>
        <dbReference type="Proteomes" id="UP000283523"/>
    </source>
</evidence>
<dbReference type="Proteomes" id="UP000283523">
    <property type="component" value="Unassembled WGS sequence"/>
</dbReference>
<comment type="caution">
    <text evidence="1">The sequence shown here is derived from an EMBL/GenBank/DDBJ whole genome shotgun (WGS) entry which is preliminary data.</text>
</comment>
<protein>
    <submittedName>
        <fullName evidence="1">Uncharacterized protein</fullName>
    </submittedName>
</protein>
<dbReference type="OrthoDB" id="6852924at2"/>
<reference evidence="1 2" key="1">
    <citation type="submission" date="2018-08" db="EMBL/GenBank/DDBJ databases">
        <title>Fibrisoma montanum sp. nov., isolated from Danxia mountain soil.</title>
        <authorList>
            <person name="Huang Y."/>
        </authorList>
    </citation>
    <scope>NUCLEOTIDE SEQUENCE [LARGE SCALE GENOMIC DNA]</scope>
    <source>
        <strain evidence="1 2">HYT19</strain>
    </source>
</reference>
<organism evidence="1 2">
    <name type="scientific">Fibrisoma montanum</name>
    <dbReference type="NCBI Taxonomy" id="2305895"/>
    <lineage>
        <taxon>Bacteria</taxon>
        <taxon>Pseudomonadati</taxon>
        <taxon>Bacteroidota</taxon>
        <taxon>Cytophagia</taxon>
        <taxon>Cytophagales</taxon>
        <taxon>Spirosomataceae</taxon>
        <taxon>Fibrisoma</taxon>
    </lineage>
</organism>
<dbReference type="EMBL" id="QXED01000002">
    <property type="protein sequence ID" value="RIV25439.1"/>
    <property type="molecule type" value="Genomic_DNA"/>
</dbReference>
<proteinExistence type="predicted"/>
<dbReference type="AlphaFoldDB" id="A0A418MF50"/>
<accession>A0A418MF50</accession>
<sequence>MDRIIYILNTHQMVSFLMGIEPFNVESSGDVEEPTNYEKIWRLFIKPFLNEASKDQKSEFWRQFYEALTQLCLLDKDPGLEYYTIFSHLVEYYYLLYQEPHYQESIDLNTLSHKIAQGITRNKKIFATDYRWAGAKWNKSFNKGLGLLGVFIEISKQIQEMYKGPSFVPDELF</sequence>
<gene>
    <name evidence="1" type="ORF">DYU11_09070</name>
</gene>